<dbReference type="EMBL" id="JASMQC010000027">
    <property type="protein sequence ID" value="KAK1933805.1"/>
    <property type="molecule type" value="Genomic_DNA"/>
</dbReference>
<accession>A0AAD9G8M0</accession>
<evidence type="ECO:0000313" key="3">
    <source>
        <dbReference type="Proteomes" id="UP001259832"/>
    </source>
</evidence>
<protein>
    <submittedName>
        <fullName evidence="2">Uncharacterized protein</fullName>
    </submittedName>
</protein>
<keyword evidence="3" id="KW-1185">Reference proteome</keyword>
<keyword evidence="1" id="KW-0175">Coiled coil</keyword>
<dbReference type="Proteomes" id="UP001259832">
    <property type="component" value="Unassembled WGS sequence"/>
</dbReference>
<evidence type="ECO:0000313" key="2">
    <source>
        <dbReference type="EMBL" id="KAK1933805.1"/>
    </source>
</evidence>
<sequence>MEVEHREEQRNSSLEEKDQVSMLTQQLVEANTTIAVLTQQLKTGELTQEKLEKELNEARASSLQLKMDLTVAQERLKAADESKKRLEKQLTDAQTRVTKEIPQLETELAVAKEQLKAFGDKFMATKQNHSLQLENIELQLQSMEEKFEVQFQTAEDLLAKANREAADLPVPVEELYLASMMLTTDVSQELICVMFVTGSSREDIDEKVQRLRGQLVPDTRPILVESKEEADRIKQLIVDRGTELVQRRSRANPV</sequence>
<name>A0AAD9G8M0_9STRA</name>
<proteinExistence type="predicted"/>
<reference evidence="2" key="1">
    <citation type="submission" date="2023-08" db="EMBL/GenBank/DDBJ databases">
        <title>Reference Genome Resource for the Citrus Pathogen Phytophthora citrophthora.</title>
        <authorList>
            <person name="Moller H."/>
            <person name="Coetzee B."/>
            <person name="Rose L.J."/>
            <person name="Van Niekerk J.M."/>
        </authorList>
    </citation>
    <scope>NUCLEOTIDE SEQUENCE</scope>
    <source>
        <strain evidence="2">STE-U-9442</strain>
    </source>
</reference>
<comment type="caution">
    <text evidence="2">The sequence shown here is derived from an EMBL/GenBank/DDBJ whole genome shotgun (WGS) entry which is preliminary data.</text>
</comment>
<feature type="coiled-coil region" evidence="1">
    <location>
        <begin position="34"/>
        <end position="164"/>
    </location>
</feature>
<evidence type="ECO:0000256" key="1">
    <source>
        <dbReference type="SAM" id="Coils"/>
    </source>
</evidence>
<organism evidence="2 3">
    <name type="scientific">Phytophthora citrophthora</name>
    <dbReference type="NCBI Taxonomy" id="4793"/>
    <lineage>
        <taxon>Eukaryota</taxon>
        <taxon>Sar</taxon>
        <taxon>Stramenopiles</taxon>
        <taxon>Oomycota</taxon>
        <taxon>Peronosporomycetes</taxon>
        <taxon>Peronosporales</taxon>
        <taxon>Peronosporaceae</taxon>
        <taxon>Phytophthora</taxon>
    </lineage>
</organism>
<dbReference type="AlphaFoldDB" id="A0AAD9G8M0"/>
<gene>
    <name evidence="2" type="ORF">P3T76_011565</name>
</gene>